<feature type="transmembrane region" description="Helical" evidence="1">
    <location>
        <begin position="54"/>
        <end position="79"/>
    </location>
</feature>
<dbReference type="GO" id="GO:0008137">
    <property type="term" value="F:NADH dehydrogenase (ubiquinone) activity"/>
    <property type="evidence" value="ECO:0007669"/>
    <property type="project" value="InterPro"/>
</dbReference>
<dbReference type="EC" id="1.6.5.3" evidence="2"/>
<dbReference type="InterPro" id="IPR042106">
    <property type="entry name" value="Nuo/plastoQ_OxRdtase_6_NuoJ"/>
</dbReference>
<protein>
    <submittedName>
        <fullName evidence="2">NADH-ubiquinone oxidoreductase chain J</fullName>
        <ecNumber evidence="2">1.6.5.3</ecNumber>
    </submittedName>
</protein>
<dbReference type="Gene3D" id="1.20.120.1200">
    <property type="entry name" value="NADH-ubiquinone/plastoquinone oxidoreductase chain 6, subunit NuoJ"/>
    <property type="match status" value="1"/>
</dbReference>
<organism evidence="2">
    <name type="scientific">hydrothermal vent metagenome</name>
    <dbReference type="NCBI Taxonomy" id="652676"/>
    <lineage>
        <taxon>unclassified sequences</taxon>
        <taxon>metagenomes</taxon>
        <taxon>ecological metagenomes</taxon>
    </lineage>
</organism>
<dbReference type="NCBIfam" id="NF005167">
    <property type="entry name" value="PRK06638.2-2"/>
    <property type="match status" value="1"/>
</dbReference>
<dbReference type="PANTHER" id="PTHR33269:SF17">
    <property type="entry name" value="NADH-UBIQUINONE OXIDOREDUCTASE CHAIN 6"/>
    <property type="match status" value="1"/>
</dbReference>
<name>A0A3B1DYG5_9ZZZZ</name>
<proteinExistence type="predicted"/>
<reference evidence="2" key="1">
    <citation type="submission" date="2018-10" db="EMBL/GenBank/DDBJ databases">
        <authorList>
            <person name="Aoki K."/>
        </authorList>
    </citation>
    <scope>NUCLEOTIDE SEQUENCE</scope>
</reference>
<keyword evidence="1" id="KW-0812">Transmembrane</keyword>
<dbReference type="PANTHER" id="PTHR33269">
    <property type="entry name" value="NADH-UBIQUINONE OXIDOREDUCTASE CHAIN 6"/>
    <property type="match status" value="1"/>
</dbReference>
<keyword evidence="1" id="KW-1133">Transmembrane helix</keyword>
<gene>
    <name evidence="2" type="ORF">MNB_ARC-1_1178</name>
</gene>
<keyword evidence="1" id="KW-0472">Membrane</keyword>
<dbReference type="Pfam" id="PF00499">
    <property type="entry name" value="Oxidored_q3"/>
    <property type="match status" value="1"/>
</dbReference>
<dbReference type="GO" id="GO:0016491">
    <property type="term" value="F:oxidoreductase activity"/>
    <property type="evidence" value="ECO:0007669"/>
    <property type="project" value="UniProtKB-KW"/>
</dbReference>
<feature type="transmembrane region" description="Helical" evidence="1">
    <location>
        <begin position="6"/>
        <end position="23"/>
    </location>
</feature>
<accession>A0A3B1DYG5</accession>
<sequence>MFEVIAFYLFAFLTIAMFGITILTKNVLYALSSLAAGMIFISAFFFLLNADFLGVVQIIVYTGAVMALYAFGMMFFDSISDIEENIENPRLAFFLTGSVALIVVCIFIAPVIGAKVQAFYPIHPEYGNIQNVGLILFTKYLVPFEVAAVMLLVAMIGGIILAGKKMDISITELDEINIDNHKTDIEILKDIK</sequence>
<feature type="transmembrane region" description="Helical" evidence="1">
    <location>
        <begin position="91"/>
        <end position="120"/>
    </location>
</feature>
<dbReference type="AlphaFoldDB" id="A0A3B1DYG5"/>
<keyword evidence="2" id="KW-0560">Oxidoreductase</keyword>
<evidence type="ECO:0000256" key="1">
    <source>
        <dbReference type="SAM" id="Phobius"/>
    </source>
</evidence>
<feature type="transmembrane region" description="Helical" evidence="1">
    <location>
        <begin position="28"/>
        <end position="48"/>
    </location>
</feature>
<dbReference type="EMBL" id="UOYO01000048">
    <property type="protein sequence ID" value="VAY88279.1"/>
    <property type="molecule type" value="Genomic_DNA"/>
</dbReference>
<evidence type="ECO:0000313" key="2">
    <source>
        <dbReference type="EMBL" id="VAY88279.1"/>
    </source>
</evidence>
<keyword evidence="2" id="KW-0830">Ubiquinone</keyword>
<dbReference type="InterPro" id="IPR001457">
    <property type="entry name" value="NADH_UbQ/plastoQ_OxRdtase_su6"/>
</dbReference>
<feature type="transmembrane region" description="Helical" evidence="1">
    <location>
        <begin position="140"/>
        <end position="162"/>
    </location>
</feature>